<evidence type="ECO:0000259" key="4">
    <source>
        <dbReference type="PROSITE" id="PS50949"/>
    </source>
</evidence>
<sequence length="483" mass="56159">MEESEKPSRRTFQARLDRMVDTIRGEIMSGAYREGDFLPSEKAYAKQYRISNKTVRQGLEVLVAERLIEKIPRVGNKVAKVSRGDTTVIRFGCHTSLFQEAIMRTLIGEFHKQHPGVRVELVPLPSGLLTYPMVKSMVVENEIDVFTMNYNSYDDFRLNDALDELETLESNPAVYPFLNESVTHEGRLKLQPFVFSPLILCYNKNHFWEKGVMEPDSSWRWNVLFEQASKLAVENERLGFYFHFPSSNRWPVFLLQSGIRFDRNPSGRAAGSTEQLKESLRACRELIYMQNRFPLFLSEKDGDAEELFFSEKVSMIMTTYLALNHHEPRTKFEYDIAPLPYLNDPKTLLLMIGLAVSGQSKAKESARRFVEFLASYQVQLMIRQKTLSIPSLKPAAEWSGKETMYRPSRFPMYRDIIPTFRSFAALNMSSSELYRFYREAKLFWSGLETEEAIVKRLERLLYKPQESAEDLPRTVYPMNHVEE</sequence>
<dbReference type="InterPro" id="IPR006059">
    <property type="entry name" value="SBP"/>
</dbReference>
<evidence type="ECO:0000256" key="2">
    <source>
        <dbReference type="ARBA" id="ARBA00023125"/>
    </source>
</evidence>
<keyword evidence="3" id="KW-0804">Transcription</keyword>
<evidence type="ECO:0000256" key="3">
    <source>
        <dbReference type="ARBA" id="ARBA00023163"/>
    </source>
</evidence>
<keyword evidence="1" id="KW-0805">Transcription regulation</keyword>
<dbReference type="GO" id="GO:0003677">
    <property type="term" value="F:DNA binding"/>
    <property type="evidence" value="ECO:0007669"/>
    <property type="project" value="UniProtKB-KW"/>
</dbReference>
<evidence type="ECO:0000256" key="1">
    <source>
        <dbReference type="ARBA" id="ARBA00023015"/>
    </source>
</evidence>
<evidence type="ECO:0000313" key="6">
    <source>
        <dbReference type="Proteomes" id="UP000693672"/>
    </source>
</evidence>
<gene>
    <name evidence="5" type="ORF">PAESOLCIP111_03915</name>
</gene>
<comment type="caution">
    <text evidence="5">The sequence shown here is derived from an EMBL/GenBank/DDBJ whole genome shotgun (WGS) entry which is preliminary data.</text>
</comment>
<dbReference type="GO" id="GO:0003700">
    <property type="term" value="F:DNA-binding transcription factor activity"/>
    <property type="evidence" value="ECO:0007669"/>
    <property type="project" value="InterPro"/>
</dbReference>
<dbReference type="RefSeq" id="WP_218093647.1">
    <property type="nucleotide sequence ID" value="NZ_CAJVAS010000018.1"/>
</dbReference>
<reference evidence="5" key="1">
    <citation type="submission" date="2021-06" db="EMBL/GenBank/DDBJ databases">
        <authorList>
            <person name="Criscuolo A."/>
        </authorList>
    </citation>
    <scope>NUCLEOTIDE SEQUENCE</scope>
    <source>
        <strain evidence="5">CIP111600</strain>
    </source>
</reference>
<keyword evidence="2" id="KW-0238">DNA-binding</keyword>
<proteinExistence type="predicted"/>
<dbReference type="PANTHER" id="PTHR43649:SF12">
    <property type="entry name" value="DIACETYLCHITOBIOSE BINDING PROTEIN DASA"/>
    <property type="match status" value="1"/>
</dbReference>
<dbReference type="AlphaFoldDB" id="A0A916K771"/>
<evidence type="ECO:0000313" key="5">
    <source>
        <dbReference type="EMBL" id="CAG7638128.1"/>
    </source>
</evidence>
<organism evidence="5 6">
    <name type="scientific">Paenibacillus solanacearum</name>
    <dbReference type="NCBI Taxonomy" id="2048548"/>
    <lineage>
        <taxon>Bacteria</taxon>
        <taxon>Bacillati</taxon>
        <taxon>Bacillota</taxon>
        <taxon>Bacilli</taxon>
        <taxon>Bacillales</taxon>
        <taxon>Paenibacillaceae</taxon>
        <taxon>Paenibacillus</taxon>
    </lineage>
</organism>
<dbReference type="Pfam" id="PF00392">
    <property type="entry name" value="GntR"/>
    <property type="match status" value="1"/>
</dbReference>
<dbReference type="SMART" id="SM00345">
    <property type="entry name" value="HTH_GNTR"/>
    <property type="match status" value="1"/>
</dbReference>
<protein>
    <recommendedName>
        <fullName evidence="4">HTH gntR-type domain-containing protein</fullName>
    </recommendedName>
</protein>
<feature type="domain" description="HTH gntR-type" evidence="4">
    <location>
        <begin position="13"/>
        <end position="81"/>
    </location>
</feature>
<dbReference type="Proteomes" id="UP000693672">
    <property type="component" value="Unassembled WGS sequence"/>
</dbReference>
<dbReference type="EMBL" id="CAJVAS010000018">
    <property type="protein sequence ID" value="CAG7638128.1"/>
    <property type="molecule type" value="Genomic_DNA"/>
</dbReference>
<dbReference type="InterPro" id="IPR000524">
    <property type="entry name" value="Tscrpt_reg_HTH_GntR"/>
</dbReference>
<dbReference type="InterPro" id="IPR050490">
    <property type="entry name" value="Bact_solute-bd_prot1"/>
</dbReference>
<name>A0A916K771_9BACL</name>
<dbReference type="CDD" id="cd07377">
    <property type="entry name" value="WHTH_GntR"/>
    <property type="match status" value="1"/>
</dbReference>
<accession>A0A916K771</accession>
<keyword evidence="6" id="KW-1185">Reference proteome</keyword>
<dbReference type="Pfam" id="PF01547">
    <property type="entry name" value="SBP_bac_1"/>
    <property type="match status" value="1"/>
</dbReference>
<dbReference type="PANTHER" id="PTHR43649">
    <property type="entry name" value="ARABINOSE-BINDING PROTEIN-RELATED"/>
    <property type="match status" value="1"/>
</dbReference>
<dbReference type="PROSITE" id="PS50949">
    <property type="entry name" value="HTH_GNTR"/>
    <property type="match status" value="1"/>
</dbReference>